<dbReference type="GO" id="GO:0000160">
    <property type="term" value="P:phosphorelay signal transduction system"/>
    <property type="evidence" value="ECO:0007669"/>
    <property type="project" value="InterPro"/>
</dbReference>
<dbReference type="AlphaFoldDB" id="A0A523QKD7"/>
<dbReference type="SMART" id="SM00448">
    <property type="entry name" value="REC"/>
    <property type="match status" value="2"/>
</dbReference>
<dbReference type="EMBL" id="SOKU01000129">
    <property type="protein sequence ID" value="TES86124.1"/>
    <property type="molecule type" value="Genomic_DNA"/>
</dbReference>
<dbReference type="SUPFAM" id="SSF52172">
    <property type="entry name" value="CheY-like"/>
    <property type="match status" value="2"/>
</dbReference>
<dbReference type="CDD" id="cd00156">
    <property type="entry name" value="REC"/>
    <property type="match status" value="1"/>
</dbReference>
<sequence>MDYQKIGKILVLDPDRETQKNLLSLLSSEGYQVQITNGVTEGLQKLKDMKFDCLIMAVELPEMKGYEAYSIIRTVEPKIDVIMTAARNTPELEARVRDHDIFYYYIKSFDTEELRLAVHDVFKKLGKIKEVRRMSEKAKILIVDDDPAFVDATTAILKSGSYKVEAAYDKEEAMEKIKKGKPDLILLDVMMQRLDDGFTMCYKLKHDPELKQIPVLMLTGITEKTGFKFSPETDGEYLEADDYVDKPIKAADLLERVKNLLNR</sequence>
<proteinExistence type="predicted"/>
<organism evidence="4 5">
    <name type="scientific">Aerophobetes bacterium</name>
    <dbReference type="NCBI Taxonomy" id="2030807"/>
    <lineage>
        <taxon>Bacteria</taxon>
        <taxon>Candidatus Aerophobota</taxon>
    </lineage>
</organism>
<feature type="domain" description="Response regulatory" evidence="3">
    <location>
        <begin position="139"/>
        <end position="261"/>
    </location>
</feature>
<dbReference type="InterPro" id="IPR050595">
    <property type="entry name" value="Bact_response_regulator"/>
</dbReference>
<protein>
    <submittedName>
        <fullName evidence="4">Response regulator</fullName>
    </submittedName>
</protein>
<evidence type="ECO:0000256" key="1">
    <source>
        <dbReference type="ARBA" id="ARBA00022553"/>
    </source>
</evidence>
<comment type="caution">
    <text evidence="2">Lacks conserved residue(s) required for the propagation of feature annotation.</text>
</comment>
<name>A0A523QKD7_UNCAE</name>
<feature type="domain" description="Response regulatory" evidence="3">
    <location>
        <begin position="8"/>
        <end position="122"/>
    </location>
</feature>
<dbReference type="InterPro" id="IPR011006">
    <property type="entry name" value="CheY-like_superfamily"/>
</dbReference>
<dbReference type="InterPro" id="IPR001789">
    <property type="entry name" value="Sig_transdc_resp-reg_receiver"/>
</dbReference>
<dbReference type="PROSITE" id="PS50110">
    <property type="entry name" value="RESPONSE_REGULATORY"/>
    <property type="match status" value="2"/>
</dbReference>
<accession>A0A523QKD7</accession>
<evidence type="ECO:0000313" key="4">
    <source>
        <dbReference type="EMBL" id="TES86124.1"/>
    </source>
</evidence>
<feature type="modified residue" description="4-aspartylphosphate" evidence="2">
    <location>
        <position position="188"/>
    </location>
</feature>
<dbReference type="PANTHER" id="PTHR44591:SF3">
    <property type="entry name" value="RESPONSE REGULATORY DOMAIN-CONTAINING PROTEIN"/>
    <property type="match status" value="1"/>
</dbReference>
<dbReference type="PANTHER" id="PTHR44591">
    <property type="entry name" value="STRESS RESPONSE REGULATOR PROTEIN 1"/>
    <property type="match status" value="1"/>
</dbReference>
<dbReference type="Proteomes" id="UP000320781">
    <property type="component" value="Unassembled WGS sequence"/>
</dbReference>
<evidence type="ECO:0000259" key="3">
    <source>
        <dbReference type="PROSITE" id="PS50110"/>
    </source>
</evidence>
<keyword evidence="1 2" id="KW-0597">Phosphoprotein</keyword>
<gene>
    <name evidence="4" type="ORF">E3J95_02710</name>
</gene>
<evidence type="ECO:0000256" key="2">
    <source>
        <dbReference type="PROSITE-ProRule" id="PRU00169"/>
    </source>
</evidence>
<comment type="caution">
    <text evidence="4">The sequence shown here is derived from an EMBL/GenBank/DDBJ whole genome shotgun (WGS) entry which is preliminary data.</text>
</comment>
<reference evidence="4 5" key="1">
    <citation type="submission" date="2019-03" db="EMBL/GenBank/DDBJ databases">
        <title>Metabolic potential of uncultured bacteria and archaea associated with petroleum seepage in deep-sea sediments.</title>
        <authorList>
            <person name="Dong X."/>
            <person name="Hubert C."/>
        </authorList>
    </citation>
    <scope>NUCLEOTIDE SEQUENCE [LARGE SCALE GENOMIC DNA]</scope>
    <source>
        <strain evidence="4">E44_bin92</strain>
    </source>
</reference>
<dbReference type="Gene3D" id="3.40.50.2300">
    <property type="match status" value="2"/>
</dbReference>
<dbReference type="Pfam" id="PF00072">
    <property type="entry name" value="Response_reg"/>
    <property type="match status" value="2"/>
</dbReference>
<evidence type="ECO:0000313" key="5">
    <source>
        <dbReference type="Proteomes" id="UP000320781"/>
    </source>
</evidence>